<feature type="transmembrane region" description="Helical" evidence="6">
    <location>
        <begin position="173"/>
        <end position="196"/>
    </location>
</feature>
<dbReference type="EMBL" id="KV907504">
    <property type="protein sequence ID" value="OOF93349.1"/>
    <property type="molecule type" value="Genomic_DNA"/>
</dbReference>
<dbReference type="STRING" id="602072.A0A1R3RFU2"/>
<sequence length="260" mass="29853">MASNDVDEVTFVALLWVCLAISLFFVLTRLSFQYYLNRQLMIADILVLAAWLLYLGNAIIWTAVYKQMYPIYALSIGTIDSWNIPTDIAWAEKRYLRAQLAGYLISYSSLWLIKLSFLFFFRKLGNHYRAQRILWWAVLMLVIIAYGVTLSILDYACMMMRCKNPHAMWLERVNLRVATAMDIVSDVAIIILSGNVMWRVHISLSKKLALIGISFLTAFIIVIALVRFLLSVSGNGFLNPEWMAVWNAIEICVGESYMSM</sequence>
<feature type="domain" description="Rhodopsin" evidence="7">
    <location>
        <begin position="29"/>
        <end position="254"/>
    </location>
</feature>
<feature type="transmembrane region" description="Helical" evidence="6">
    <location>
        <begin position="208"/>
        <end position="230"/>
    </location>
</feature>
<comment type="similarity">
    <text evidence="5">Belongs to the SAT4 family.</text>
</comment>
<evidence type="ECO:0000313" key="9">
    <source>
        <dbReference type="Proteomes" id="UP000188318"/>
    </source>
</evidence>
<evidence type="ECO:0000259" key="7">
    <source>
        <dbReference type="Pfam" id="PF20684"/>
    </source>
</evidence>
<keyword evidence="4 6" id="KW-0472">Membrane</keyword>
<evidence type="ECO:0000256" key="6">
    <source>
        <dbReference type="SAM" id="Phobius"/>
    </source>
</evidence>
<dbReference type="PANTHER" id="PTHR33048:SF47">
    <property type="entry name" value="INTEGRAL MEMBRANE PROTEIN-RELATED"/>
    <property type="match status" value="1"/>
</dbReference>
<evidence type="ECO:0000256" key="1">
    <source>
        <dbReference type="ARBA" id="ARBA00004141"/>
    </source>
</evidence>
<dbReference type="Pfam" id="PF20684">
    <property type="entry name" value="Fung_rhodopsin"/>
    <property type="match status" value="1"/>
</dbReference>
<keyword evidence="2 6" id="KW-0812">Transmembrane</keyword>
<evidence type="ECO:0000256" key="2">
    <source>
        <dbReference type="ARBA" id="ARBA00022692"/>
    </source>
</evidence>
<feature type="transmembrane region" description="Helical" evidence="6">
    <location>
        <begin position="12"/>
        <end position="30"/>
    </location>
</feature>
<reference evidence="9" key="1">
    <citation type="journal article" date="2017" name="Genome Biol.">
        <title>Comparative genomics reveals high biological diversity and specific adaptations in the industrially and medically important fungal genus Aspergillus.</title>
        <authorList>
            <person name="de Vries R.P."/>
            <person name="Riley R."/>
            <person name="Wiebenga A."/>
            <person name="Aguilar-Osorio G."/>
            <person name="Amillis S."/>
            <person name="Uchima C.A."/>
            <person name="Anderluh G."/>
            <person name="Asadollahi M."/>
            <person name="Askin M."/>
            <person name="Barry K."/>
            <person name="Battaglia E."/>
            <person name="Bayram O."/>
            <person name="Benocci T."/>
            <person name="Braus-Stromeyer S.A."/>
            <person name="Caldana C."/>
            <person name="Canovas D."/>
            <person name="Cerqueira G.C."/>
            <person name="Chen F."/>
            <person name="Chen W."/>
            <person name="Choi C."/>
            <person name="Clum A."/>
            <person name="Dos Santos R.A."/>
            <person name="Damasio A.R."/>
            <person name="Diallinas G."/>
            <person name="Emri T."/>
            <person name="Fekete E."/>
            <person name="Flipphi M."/>
            <person name="Freyberg S."/>
            <person name="Gallo A."/>
            <person name="Gournas C."/>
            <person name="Habgood R."/>
            <person name="Hainaut M."/>
            <person name="Harispe M.L."/>
            <person name="Henrissat B."/>
            <person name="Hilden K.S."/>
            <person name="Hope R."/>
            <person name="Hossain A."/>
            <person name="Karabika E."/>
            <person name="Karaffa L."/>
            <person name="Karanyi Z."/>
            <person name="Krasevec N."/>
            <person name="Kuo A."/>
            <person name="Kusch H."/>
            <person name="LaButti K."/>
            <person name="Lagendijk E.L."/>
            <person name="Lapidus A."/>
            <person name="Levasseur A."/>
            <person name="Lindquist E."/>
            <person name="Lipzen A."/>
            <person name="Logrieco A.F."/>
            <person name="MacCabe A."/>
            <person name="Maekelae M.R."/>
            <person name="Malavazi I."/>
            <person name="Melin P."/>
            <person name="Meyer V."/>
            <person name="Mielnichuk N."/>
            <person name="Miskei M."/>
            <person name="Molnar A.P."/>
            <person name="Mule G."/>
            <person name="Ngan C.Y."/>
            <person name="Orejas M."/>
            <person name="Orosz E."/>
            <person name="Ouedraogo J.P."/>
            <person name="Overkamp K.M."/>
            <person name="Park H.-S."/>
            <person name="Perrone G."/>
            <person name="Piumi F."/>
            <person name="Punt P.J."/>
            <person name="Ram A.F."/>
            <person name="Ramon A."/>
            <person name="Rauscher S."/>
            <person name="Record E."/>
            <person name="Riano-Pachon D.M."/>
            <person name="Robert V."/>
            <person name="Roehrig J."/>
            <person name="Ruller R."/>
            <person name="Salamov A."/>
            <person name="Salih N.S."/>
            <person name="Samson R.A."/>
            <person name="Sandor E."/>
            <person name="Sanguinetti M."/>
            <person name="Schuetze T."/>
            <person name="Sepcic K."/>
            <person name="Shelest E."/>
            <person name="Sherlock G."/>
            <person name="Sophianopoulou V."/>
            <person name="Squina F.M."/>
            <person name="Sun H."/>
            <person name="Susca A."/>
            <person name="Todd R.B."/>
            <person name="Tsang A."/>
            <person name="Unkles S.E."/>
            <person name="van de Wiele N."/>
            <person name="van Rossen-Uffink D."/>
            <person name="Oliveira J.V."/>
            <person name="Vesth T.C."/>
            <person name="Visser J."/>
            <person name="Yu J.-H."/>
            <person name="Zhou M."/>
            <person name="Andersen M.R."/>
            <person name="Archer D.B."/>
            <person name="Baker S.E."/>
            <person name="Benoit I."/>
            <person name="Brakhage A.A."/>
            <person name="Braus G.H."/>
            <person name="Fischer R."/>
            <person name="Frisvad J.C."/>
            <person name="Goldman G.H."/>
            <person name="Houbraken J."/>
            <person name="Oakley B."/>
            <person name="Pocsi I."/>
            <person name="Scazzocchio C."/>
            <person name="Seiboth B."/>
            <person name="vanKuyk P.A."/>
            <person name="Wortman J."/>
            <person name="Dyer P.S."/>
            <person name="Grigoriev I.V."/>
        </authorList>
    </citation>
    <scope>NUCLEOTIDE SEQUENCE [LARGE SCALE GENOMIC DNA]</scope>
    <source>
        <strain evidence="9">ITEM 5010</strain>
    </source>
</reference>
<feature type="transmembrane region" description="Helical" evidence="6">
    <location>
        <begin position="42"/>
        <end position="64"/>
    </location>
</feature>
<accession>A0A1R3RFU2</accession>
<protein>
    <recommendedName>
        <fullName evidence="7">Rhodopsin domain-containing protein</fullName>
    </recommendedName>
</protein>
<comment type="subcellular location">
    <subcellularLocation>
        <location evidence="1">Membrane</location>
        <topology evidence="1">Multi-pass membrane protein</topology>
    </subcellularLocation>
</comment>
<name>A0A1R3RFU2_ASPC5</name>
<keyword evidence="3 6" id="KW-1133">Transmembrane helix</keyword>
<gene>
    <name evidence="8" type="ORF">ASPCADRAFT_7579</name>
</gene>
<feature type="transmembrane region" description="Helical" evidence="6">
    <location>
        <begin position="100"/>
        <end position="121"/>
    </location>
</feature>
<dbReference type="VEuPathDB" id="FungiDB:ASPCADRAFT_7579"/>
<evidence type="ECO:0000256" key="5">
    <source>
        <dbReference type="ARBA" id="ARBA00038359"/>
    </source>
</evidence>
<evidence type="ECO:0000256" key="4">
    <source>
        <dbReference type="ARBA" id="ARBA00023136"/>
    </source>
</evidence>
<dbReference type="OrthoDB" id="444631at2759"/>
<dbReference type="InterPro" id="IPR052337">
    <property type="entry name" value="SAT4-like"/>
</dbReference>
<evidence type="ECO:0000256" key="3">
    <source>
        <dbReference type="ARBA" id="ARBA00022989"/>
    </source>
</evidence>
<dbReference type="InterPro" id="IPR049326">
    <property type="entry name" value="Rhodopsin_dom_fungi"/>
</dbReference>
<dbReference type="PANTHER" id="PTHR33048">
    <property type="entry name" value="PTH11-LIKE INTEGRAL MEMBRANE PROTEIN (AFU_ORTHOLOGUE AFUA_5G11245)"/>
    <property type="match status" value="1"/>
</dbReference>
<dbReference type="AlphaFoldDB" id="A0A1R3RFU2"/>
<proteinExistence type="inferred from homology"/>
<evidence type="ECO:0000313" key="8">
    <source>
        <dbReference type="EMBL" id="OOF93349.1"/>
    </source>
</evidence>
<dbReference type="OMA" id="LWVCQTI"/>
<dbReference type="Proteomes" id="UP000188318">
    <property type="component" value="Unassembled WGS sequence"/>
</dbReference>
<keyword evidence="9" id="KW-1185">Reference proteome</keyword>
<dbReference type="GO" id="GO:0016020">
    <property type="term" value="C:membrane"/>
    <property type="evidence" value="ECO:0007669"/>
    <property type="project" value="UniProtKB-SubCell"/>
</dbReference>
<organism evidence="8 9">
    <name type="scientific">Aspergillus carbonarius (strain ITEM 5010)</name>
    <dbReference type="NCBI Taxonomy" id="602072"/>
    <lineage>
        <taxon>Eukaryota</taxon>
        <taxon>Fungi</taxon>
        <taxon>Dikarya</taxon>
        <taxon>Ascomycota</taxon>
        <taxon>Pezizomycotina</taxon>
        <taxon>Eurotiomycetes</taxon>
        <taxon>Eurotiomycetidae</taxon>
        <taxon>Eurotiales</taxon>
        <taxon>Aspergillaceae</taxon>
        <taxon>Aspergillus</taxon>
        <taxon>Aspergillus subgen. Circumdati</taxon>
    </lineage>
</organism>
<feature type="transmembrane region" description="Helical" evidence="6">
    <location>
        <begin position="133"/>
        <end position="153"/>
    </location>
</feature>